<comment type="similarity">
    <text evidence="10">Belongs to the glycosyltransferase 28 family. MurG subfamily.</text>
</comment>
<evidence type="ECO:0000256" key="6">
    <source>
        <dbReference type="ARBA" id="ARBA00022984"/>
    </source>
</evidence>
<dbReference type="GO" id="GO:0009252">
    <property type="term" value="P:peptidoglycan biosynthetic process"/>
    <property type="evidence" value="ECO:0007669"/>
    <property type="project" value="UniProtKB-UniRule"/>
</dbReference>
<evidence type="ECO:0000256" key="5">
    <source>
        <dbReference type="ARBA" id="ARBA00022960"/>
    </source>
</evidence>
<dbReference type="PANTHER" id="PTHR21015:SF22">
    <property type="entry name" value="GLYCOSYLTRANSFERASE"/>
    <property type="match status" value="1"/>
</dbReference>
<dbReference type="EC" id="2.4.1.227" evidence="10"/>
<feature type="binding site" evidence="10">
    <location>
        <position position="275"/>
    </location>
    <ligand>
        <name>UDP-N-acetyl-alpha-D-glucosamine</name>
        <dbReference type="ChEBI" id="CHEBI:57705"/>
    </ligand>
</feature>
<dbReference type="GO" id="GO:0005886">
    <property type="term" value="C:plasma membrane"/>
    <property type="evidence" value="ECO:0007669"/>
    <property type="project" value="UniProtKB-SubCell"/>
</dbReference>
<dbReference type="GO" id="GO:0008360">
    <property type="term" value="P:regulation of cell shape"/>
    <property type="evidence" value="ECO:0007669"/>
    <property type="project" value="UniProtKB-KW"/>
</dbReference>
<reference evidence="13" key="1">
    <citation type="submission" date="2016-04" db="EMBL/GenBank/DDBJ databases">
        <title>Exploring the genomic information of specific uncultured soil bacteria through a new metagenomic library-based strategy.</title>
        <authorList>
            <person name="Liu Y."/>
            <person name="Zhang R."/>
        </authorList>
    </citation>
    <scope>NUCLEOTIDE SEQUENCE</scope>
</reference>
<dbReference type="InterPro" id="IPR006009">
    <property type="entry name" value="GlcNAc_MurG"/>
</dbReference>
<keyword evidence="9 10" id="KW-0961">Cell wall biogenesis/degradation</keyword>
<evidence type="ECO:0000256" key="7">
    <source>
        <dbReference type="ARBA" id="ARBA00023136"/>
    </source>
</evidence>
<dbReference type="UniPathway" id="UPA00219"/>
<comment type="catalytic activity">
    <reaction evidence="10">
        <text>di-trans,octa-cis-undecaprenyl diphospho-N-acetyl-alpha-D-muramoyl-L-alanyl-D-glutamyl-meso-2,6-diaminopimeloyl-D-alanyl-D-alanine + UDP-N-acetyl-alpha-D-glucosamine = di-trans,octa-cis-undecaprenyl diphospho-[N-acetyl-alpha-D-glucosaminyl-(1-&gt;4)]-N-acetyl-alpha-D-muramoyl-L-alanyl-D-glutamyl-meso-2,6-diaminopimeloyl-D-alanyl-D-alanine + UDP + H(+)</text>
        <dbReference type="Rhea" id="RHEA:31227"/>
        <dbReference type="ChEBI" id="CHEBI:15378"/>
        <dbReference type="ChEBI" id="CHEBI:57705"/>
        <dbReference type="ChEBI" id="CHEBI:58223"/>
        <dbReference type="ChEBI" id="CHEBI:61387"/>
        <dbReference type="ChEBI" id="CHEBI:61388"/>
        <dbReference type="EC" id="2.4.1.227"/>
    </reaction>
</comment>
<dbReference type="Pfam" id="PF03033">
    <property type="entry name" value="Glyco_transf_28"/>
    <property type="match status" value="1"/>
</dbReference>
<name>A0A0N9HQP3_9BACT</name>
<evidence type="ECO:0000259" key="11">
    <source>
        <dbReference type="Pfam" id="PF03033"/>
    </source>
</evidence>
<evidence type="ECO:0000256" key="1">
    <source>
        <dbReference type="ARBA" id="ARBA00022475"/>
    </source>
</evidence>
<dbReference type="GO" id="GO:0051991">
    <property type="term" value="F:UDP-N-acetyl-D-glucosamine:N-acetylmuramoyl-L-alanyl-D-glutamyl-meso-2,6-diaminopimelyl-D-alanyl-D-alanine-diphosphoundecaprenol 4-beta-N-acetylglucosaminlytransferase activity"/>
    <property type="evidence" value="ECO:0007669"/>
    <property type="project" value="RHEA"/>
</dbReference>
<dbReference type="Gene3D" id="3.40.50.2000">
    <property type="entry name" value="Glycogen Phosphorylase B"/>
    <property type="match status" value="2"/>
</dbReference>
<dbReference type="AlphaFoldDB" id="A0A0N9HQP3"/>
<comment type="function">
    <text evidence="10">Cell wall formation. Catalyzes the transfer of a GlcNAc subunit on undecaprenyl-pyrophosphoryl-MurNAc-pentapeptide (lipid intermediate I) to form undecaprenyl-pyrophosphoryl-MurNAc-(pentapeptide)GlcNAc (lipid intermediate II).</text>
</comment>
<feature type="binding site" evidence="10">
    <location>
        <position position="153"/>
    </location>
    <ligand>
        <name>UDP-N-acetyl-alpha-D-glucosamine</name>
        <dbReference type="ChEBI" id="CHEBI:57705"/>
    </ligand>
</feature>
<dbReference type="Pfam" id="PF04101">
    <property type="entry name" value="Glyco_tran_28_C"/>
    <property type="match status" value="1"/>
</dbReference>
<evidence type="ECO:0000313" key="13">
    <source>
        <dbReference type="EMBL" id="ALG05242.1"/>
    </source>
</evidence>
<feature type="binding site" evidence="10">
    <location>
        <position position="184"/>
    </location>
    <ligand>
        <name>UDP-N-acetyl-alpha-D-glucosamine</name>
        <dbReference type="ChEBI" id="CHEBI:57705"/>
    </ligand>
</feature>
<dbReference type="InterPro" id="IPR007235">
    <property type="entry name" value="Glyco_trans_28_C"/>
</dbReference>
<keyword evidence="5 10" id="KW-0133">Cell shape</keyword>
<evidence type="ECO:0000256" key="2">
    <source>
        <dbReference type="ARBA" id="ARBA00022618"/>
    </source>
</evidence>
<dbReference type="PANTHER" id="PTHR21015">
    <property type="entry name" value="UDP-N-ACETYLGLUCOSAMINE--N-ACETYLMURAMYL-(PENTAPEPTIDE) PYROPHOSPHORYL-UNDECAPRENOL N-ACETYLGLUCOSAMINE TRANSFERASE 1"/>
    <property type="match status" value="1"/>
</dbReference>
<keyword evidence="7 10" id="KW-0472">Membrane</keyword>
<feature type="domain" description="Glycosyltransferase family 28 N-terminal" evidence="11">
    <location>
        <begin position="2"/>
        <end position="130"/>
    </location>
</feature>
<evidence type="ECO:0000256" key="8">
    <source>
        <dbReference type="ARBA" id="ARBA00023306"/>
    </source>
</evidence>
<dbReference type="SUPFAM" id="SSF53756">
    <property type="entry name" value="UDP-Glycosyltransferase/glycogen phosphorylase"/>
    <property type="match status" value="1"/>
</dbReference>
<evidence type="ECO:0000259" key="12">
    <source>
        <dbReference type="Pfam" id="PF04101"/>
    </source>
</evidence>
<dbReference type="GO" id="GO:0005975">
    <property type="term" value="P:carbohydrate metabolic process"/>
    <property type="evidence" value="ECO:0007669"/>
    <property type="project" value="InterPro"/>
</dbReference>
<organism evidence="13">
    <name type="scientific">uncultured bacterium 5E7</name>
    <dbReference type="NCBI Taxonomy" id="1701324"/>
    <lineage>
        <taxon>Bacteria</taxon>
        <taxon>environmental samples</taxon>
    </lineage>
</organism>
<dbReference type="GO" id="GO:0071555">
    <property type="term" value="P:cell wall organization"/>
    <property type="evidence" value="ECO:0007669"/>
    <property type="project" value="UniProtKB-KW"/>
</dbReference>
<dbReference type="GO" id="GO:0050511">
    <property type="term" value="F:undecaprenyldiphospho-muramoylpentapeptide beta-N-acetylglucosaminyltransferase activity"/>
    <property type="evidence" value="ECO:0007669"/>
    <property type="project" value="UniProtKB-UniRule"/>
</dbReference>
<dbReference type="GO" id="GO:0051301">
    <property type="term" value="P:cell division"/>
    <property type="evidence" value="ECO:0007669"/>
    <property type="project" value="UniProtKB-KW"/>
</dbReference>
<evidence type="ECO:0000256" key="3">
    <source>
        <dbReference type="ARBA" id="ARBA00022676"/>
    </source>
</evidence>
<keyword evidence="6 10" id="KW-0573">Peptidoglycan synthesis</keyword>
<feature type="domain" description="Glycosyl transferase family 28 C-terminal" evidence="12">
    <location>
        <begin position="178"/>
        <end position="329"/>
    </location>
</feature>
<keyword evidence="3 10" id="KW-0328">Glycosyltransferase</keyword>
<evidence type="ECO:0000256" key="4">
    <source>
        <dbReference type="ARBA" id="ARBA00022679"/>
    </source>
</evidence>
<dbReference type="EMBL" id="KT342855">
    <property type="protein sequence ID" value="ALG05242.1"/>
    <property type="molecule type" value="Genomic_DNA"/>
</dbReference>
<sequence length="342" mass="34985">MFPMLAVVQSARELPSLEVEAFHLGSDAPVEQRILAAAGIPSRPLAVHGLRGSNPAALAWNALGLARAVRPALRVMAEFAPDVVFTTGGYASAPVVAAARLRRTPTLLFSADVAAGLAVRFEARLAQRIAVPVAEATAGLPAGRTFVSGYPVRPGLASLPAKDAAKEALGFAADRPLLLCFGGSQGARTLNQAITAGLDSLLAATQVLHLAGALDAASMAARPGYRVEAFLEDMPTALAAADLCVSRAGASTLGELPAAGVPAILVPYPYAGGHQQHNAEVLVRAGGAVLLPNDRAAEELVPLALSLLGDAQRLARMSAAMTELSRPSAARSLAEALLELAA</sequence>
<dbReference type="CDD" id="cd03785">
    <property type="entry name" value="GT28_MurG"/>
    <property type="match status" value="1"/>
</dbReference>
<gene>
    <name evidence="10 13" type="primary">murG</name>
    <name evidence="13" type="ORF">5E7_021</name>
</gene>
<keyword evidence="1 10" id="KW-1003">Cell membrane</keyword>
<keyword evidence="4 10" id="KW-0808">Transferase</keyword>
<comment type="pathway">
    <text evidence="10">Cell wall biogenesis; peptidoglycan biosynthesis.</text>
</comment>
<comment type="caution">
    <text evidence="10">Lacks conserved residue(s) required for the propagation of feature annotation.</text>
</comment>
<dbReference type="InterPro" id="IPR004276">
    <property type="entry name" value="GlycoTrans_28_N"/>
</dbReference>
<comment type="subcellular location">
    <subcellularLocation>
        <location evidence="10">Cell membrane</location>
        <topology evidence="10">Peripheral membrane protein</topology>
        <orientation evidence="10">Cytoplasmic side</orientation>
    </subcellularLocation>
</comment>
<protein>
    <recommendedName>
        <fullName evidence="10">UDP-N-acetylglucosamine--N-acetylmuramyl-(pentapeptide) pyrophosphoryl-undecaprenol N-acetylglucosamine transferase</fullName>
        <ecNumber evidence="10">2.4.1.227</ecNumber>
    </recommendedName>
    <alternativeName>
        <fullName evidence="10">Undecaprenyl-PP-MurNAc-pentapeptide-UDPGlcNAc GlcNAc transferase</fullName>
    </alternativeName>
</protein>
<keyword evidence="8 10" id="KW-0131">Cell cycle</keyword>
<evidence type="ECO:0000256" key="10">
    <source>
        <dbReference type="HAMAP-Rule" id="MF_00033"/>
    </source>
</evidence>
<proteinExistence type="inferred from homology"/>
<evidence type="ECO:0000256" key="9">
    <source>
        <dbReference type="ARBA" id="ARBA00023316"/>
    </source>
</evidence>
<accession>A0A0N9HQP3</accession>
<keyword evidence="2 10" id="KW-0132">Cell division</keyword>
<dbReference type="HAMAP" id="MF_00033">
    <property type="entry name" value="MurG"/>
    <property type="match status" value="1"/>
</dbReference>